<dbReference type="Proteomes" id="UP000177325">
    <property type="component" value="Unassembled WGS sequence"/>
</dbReference>
<evidence type="ECO:0000259" key="8">
    <source>
        <dbReference type="PROSITE" id="PS51387"/>
    </source>
</evidence>
<dbReference type="SUPFAM" id="SSF55103">
    <property type="entry name" value="FAD-linked oxidases, C-terminal domain"/>
    <property type="match status" value="1"/>
</dbReference>
<accession>A0A1F6FHS8</accession>
<dbReference type="AlphaFoldDB" id="A0A1F6FHS8"/>
<keyword evidence="3" id="KW-0285">Flavoprotein</keyword>
<evidence type="ECO:0000256" key="3">
    <source>
        <dbReference type="ARBA" id="ARBA00022630"/>
    </source>
</evidence>
<dbReference type="Pfam" id="PF02913">
    <property type="entry name" value="FAD-oxidase_C"/>
    <property type="match status" value="1"/>
</dbReference>
<dbReference type="Pfam" id="PF01565">
    <property type="entry name" value="FAD_binding_4"/>
    <property type="match status" value="1"/>
</dbReference>
<evidence type="ECO:0000256" key="7">
    <source>
        <dbReference type="ARBA" id="ARBA00038897"/>
    </source>
</evidence>
<sequence>MVIPDTFSGDVDNSNRVLEQYSEDTSIFKIRPELVVYPKNVADLHTLIHYVHTRRGELSLTARSAGTDMSGGPLSSSIVVDFLRYFNQILEVNTVHATTQPGVFYRDFEKATLKHGVIMPSYTASRELNTVGGMVANNSAGEKSLTYGKTERYVHTLKVVLQDGIEYEFKRLTRTELEAKKSQANYEGEIYRRVEGLIHQHHDAIKSAKPIVSKNSAGYGIWNVWDETTDTFDMTQLFVGSQGTLGLISEITFNLVKPKPASRMLVLFLRPKHFAQLGKIVNAVLAHKPESFESYDDKTFNVMLRVFPKLFWRLGGNPFTLLRDFWPEIKLVFQGGIPKLVLMAEFAADTETEAALMAKQAELSIKSFGVSSHITKNQSEAQKFWTIRRESFKLLRENVSDKHTAPFIDDFVVLPEHLPEFLPRLYAILDEYNLLYTVAGHVGDGNFHIIPLMDFSRPDFIQIINKLSERVYTLVGEFHGSITGEHNDGLIRTPYLHKMFSPEILNVFQEIKEIFDPHRIFNPHKKVDADMQYLRSAIKSQS</sequence>
<dbReference type="GO" id="GO:0008720">
    <property type="term" value="F:D-lactate dehydrogenase (NAD+) activity"/>
    <property type="evidence" value="ECO:0007669"/>
    <property type="project" value="TreeGrafter"/>
</dbReference>
<dbReference type="EC" id="1.1.2.4" evidence="7"/>
<dbReference type="GO" id="GO:1903457">
    <property type="term" value="P:lactate catabolic process"/>
    <property type="evidence" value="ECO:0007669"/>
    <property type="project" value="TreeGrafter"/>
</dbReference>
<dbReference type="SUPFAM" id="SSF56176">
    <property type="entry name" value="FAD-binding/transporter-associated domain-like"/>
    <property type="match status" value="1"/>
</dbReference>
<feature type="domain" description="FAD-binding PCMH-type" evidence="8">
    <location>
        <begin position="28"/>
        <end position="258"/>
    </location>
</feature>
<protein>
    <recommendedName>
        <fullName evidence="7">D-lactate dehydrogenase (cytochrome)</fullName>
        <ecNumber evidence="7">1.1.2.4</ecNumber>
    </recommendedName>
</protein>
<keyword evidence="5" id="KW-0809">Transit peptide</keyword>
<dbReference type="InterPro" id="IPR016169">
    <property type="entry name" value="FAD-bd_PCMH_sub2"/>
</dbReference>
<evidence type="ECO:0000256" key="1">
    <source>
        <dbReference type="ARBA" id="ARBA00001974"/>
    </source>
</evidence>
<dbReference type="GO" id="GO:0071949">
    <property type="term" value="F:FAD binding"/>
    <property type="evidence" value="ECO:0007669"/>
    <property type="project" value="InterPro"/>
</dbReference>
<evidence type="ECO:0000256" key="2">
    <source>
        <dbReference type="ARBA" id="ARBA00008000"/>
    </source>
</evidence>
<dbReference type="Gene3D" id="3.30.465.10">
    <property type="match status" value="1"/>
</dbReference>
<evidence type="ECO:0000256" key="5">
    <source>
        <dbReference type="ARBA" id="ARBA00022946"/>
    </source>
</evidence>
<dbReference type="InterPro" id="IPR036318">
    <property type="entry name" value="FAD-bd_PCMH-like_sf"/>
</dbReference>
<dbReference type="InterPro" id="IPR004113">
    <property type="entry name" value="FAD-bd_oxidored_4_C"/>
</dbReference>
<gene>
    <name evidence="9" type="ORF">A3G90_03355</name>
</gene>
<reference evidence="9 10" key="1">
    <citation type="journal article" date="2016" name="Nat. Commun.">
        <title>Thousands of microbial genomes shed light on interconnected biogeochemical processes in an aquifer system.</title>
        <authorList>
            <person name="Anantharaman K."/>
            <person name="Brown C.T."/>
            <person name="Hug L.A."/>
            <person name="Sharon I."/>
            <person name="Castelle C.J."/>
            <person name="Probst A.J."/>
            <person name="Thomas B.C."/>
            <person name="Singh A."/>
            <person name="Wilkins M.J."/>
            <person name="Karaoz U."/>
            <person name="Brodie E.L."/>
            <person name="Williams K.H."/>
            <person name="Hubbard S.S."/>
            <person name="Banfield J.F."/>
        </authorList>
    </citation>
    <scope>NUCLEOTIDE SEQUENCE [LARGE SCALE GENOMIC DNA]</scope>
</reference>
<dbReference type="Gene3D" id="1.10.45.10">
    <property type="entry name" value="Vanillyl-alcohol Oxidase, Chain A, domain 4"/>
    <property type="match status" value="1"/>
</dbReference>
<comment type="similarity">
    <text evidence="2">Belongs to the FAD-binding oxidoreductase/transferase type 4 family.</text>
</comment>
<comment type="caution">
    <text evidence="9">The sequence shown here is derived from an EMBL/GenBank/DDBJ whole genome shotgun (WGS) entry which is preliminary data.</text>
</comment>
<proteinExistence type="inferred from homology"/>
<keyword evidence="4" id="KW-0274">FAD</keyword>
<dbReference type="InterPro" id="IPR016164">
    <property type="entry name" value="FAD-linked_Oxase-like_C"/>
</dbReference>
<comment type="cofactor">
    <cofactor evidence="1">
        <name>FAD</name>
        <dbReference type="ChEBI" id="CHEBI:57692"/>
    </cofactor>
</comment>
<keyword evidence="6" id="KW-0560">Oxidoreductase</keyword>
<evidence type="ECO:0000256" key="4">
    <source>
        <dbReference type="ARBA" id="ARBA00022827"/>
    </source>
</evidence>
<dbReference type="PROSITE" id="PS51387">
    <property type="entry name" value="FAD_PCMH"/>
    <property type="match status" value="1"/>
</dbReference>
<evidence type="ECO:0000313" key="10">
    <source>
        <dbReference type="Proteomes" id="UP000177325"/>
    </source>
</evidence>
<name>A0A1F6FHS8_9BACT</name>
<dbReference type="InterPro" id="IPR016166">
    <property type="entry name" value="FAD-bd_PCMH"/>
</dbReference>
<dbReference type="STRING" id="1798525.A3G90_03355"/>
<dbReference type="GO" id="GO:0004458">
    <property type="term" value="F:D-lactate dehydrogenase (cytochrome) activity"/>
    <property type="evidence" value="ECO:0007669"/>
    <property type="project" value="UniProtKB-EC"/>
</dbReference>
<organism evidence="9 10">
    <name type="scientific">Candidatus Kaiserbacteria bacterium RIFCSPLOWO2_12_FULL_45_26</name>
    <dbReference type="NCBI Taxonomy" id="1798525"/>
    <lineage>
        <taxon>Bacteria</taxon>
        <taxon>Candidatus Kaiseribacteriota</taxon>
    </lineage>
</organism>
<dbReference type="Gene3D" id="3.30.70.2740">
    <property type="match status" value="1"/>
</dbReference>
<evidence type="ECO:0000256" key="6">
    <source>
        <dbReference type="ARBA" id="ARBA00023002"/>
    </source>
</evidence>
<evidence type="ECO:0000313" key="9">
    <source>
        <dbReference type="EMBL" id="OGG85413.1"/>
    </source>
</evidence>
<dbReference type="PANTHER" id="PTHR11748">
    <property type="entry name" value="D-LACTATE DEHYDROGENASE"/>
    <property type="match status" value="1"/>
</dbReference>
<dbReference type="PANTHER" id="PTHR11748:SF111">
    <property type="entry name" value="D-LACTATE DEHYDROGENASE, MITOCHONDRIAL-RELATED"/>
    <property type="match status" value="1"/>
</dbReference>
<dbReference type="InterPro" id="IPR016171">
    <property type="entry name" value="Vanillyl_alc_oxidase_C-sub2"/>
</dbReference>
<dbReference type="InterPro" id="IPR006094">
    <property type="entry name" value="Oxid_FAD_bind_N"/>
</dbReference>
<dbReference type="EMBL" id="MFMM01000001">
    <property type="protein sequence ID" value="OGG85413.1"/>
    <property type="molecule type" value="Genomic_DNA"/>
</dbReference>